<keyword evidence="4" id="KW-0677">Repeat</keyword>
<feature type="non-terminal residue" evidence="11">
    <location>
        <position position="1"/>
    </location>
</feature>
<dbReference type="GO" id="GO:0008270">
    <property type="term" value="F:zinc ion binding"/>
    <property type="evidence" value="ECO:0007669"/>
    <property type="project" value="UniProtKB-KW"/>
</dbReference>
<evidence type="ECO:0000256" key="8">
    <source>
        <dbReference type="SAM" id="Coils"/>
    </source>
</evidence>
<keyword evidence="2" id="KW-0808">Transferase</keyword>
<dbReference type="Pfam" id="PF26200">
    <property type="entry name" value="Rcat_RNF216"/>
    <property type="match status" value="1"/>
</dbReference>
<evidence type="ECO:0000259" key="10">
    <source>
        <dbReference type="PROSITE" id="PS51873"/>
    </source>
</evidence>
<evidence type="ECO:0000256" key="9">
    <source>
        <dbReference type="SAM" id="MobiDB-lite"/>
    </source>
</evidence>
<evidence type="ECO:0000256" key="7">
    <source>
        <dbReference type="ARBA" id="ARBA00022833"/>
    </source>
</evidence>
<dbReference type="Gene3D" id="3.30.40.10">
    <property type="entry name" value="Zinc/RING finger domain, C3HC4 (zinc finger)"/>
    <property type="match status" value="1"/>
</dbReference>
<feature type="coiled-coil region" evidence="8">
    <location>
        <begin position="147"/>
        <end position="174"/>
    </location>
</feature>
<dbReference type="PANTHER" id="PTHR22770:SF47">
    <property type="entry name" value="E3 UBIQUITIN-PROTEIN LIGASE RNF216"/>
    <property type="match status" value="1"/>
</dbReference>
<keyword evidence="7" id="KW-0862">Zinc</keyword>
<keyword evidence="3" id="KW-0479">Metal-binding</keyword>
<evidence type="ECO:0000256" key="2">
    <source>
        <dbReference type="ARBA" id="ARBA00022679"/>
    </source>
</evidence>
<evidence type="ECO:0000256" key="4">
    <source>
        <dbReference type="ARBA" id="ARBA00022737"/>
    </source>
</evidence>
<dbReference type="InterPro" id="IPR047545">
    <property type="entry name" value="BRcat_RBR_RNF216"/>
</dbReference>
<organism evidence="11 12">
    <name type="scientific">Mesorhabditis spiculigera</name>
    <dbReference type="NCBI Taxonomy" id="96644"/>
    <lineage>
        <taxon>Eukaryota</taxon>
        <taxon>Metazoa</taxon>
        <taxon>Ecdysozoa</taxon>
        <taxon>Nematoda</taxon>
        <taxon>Chromadorea</taxon>
        <taxon>Rhabditida</taxon>
        <taxon>Rhabditina</taxon>
        <taxon>Rhabditomorpha</taxon>
        <taxon>Rhabditoidea</taxon>
        <taxon>Rhabditidae</taxon>
        <taxon>Mesorhabditinae</taxon>
        <taxon>Mesorhabditis</taxon>
    </lineage>
</organism>
<name>A0AA36G372_9BILA</name>
<dbReference type="PANTHER" id="PTHR22770">
    <property type="entry name" value="UBIQUITIN CONJUGATING ENZYME 7 INTERACTING PROTEIN-RELATED"/>
    <property type="match status" value="1"/>
</dbReference>
<comment type="pathway">
    <text evidence="1">Protein modification; protein ubiquitination.</text>
</comment>
<sequence>MDARLRVVQILQDQRAQAAQAAQQGLAALPPAPVPAAPAVLPGDQLPAQPPATPPPPPPQVDIAGETAKILDIYPKIEVNFIHRFLRSGWDARAFVDAVTDERVHPPMRRSDRIQDISLQNIDDDESDDDVDDGVQPVVTEFEKPSRETLAKIYAELEQRLQDAYANMPAAGREPLALNWHEKAFLRRLAPNILATAQTKLCEYSLNHHNALLAMFLYSRENSAGRERVEQLFINHIQAAERDRRSVFGRRRAEYAAWTKAFHRPLRVKAEANPSANNPTPGFMAPLAFLEGLLPKADMFECAVCFNEEYTSRSIECTATHEGGETHRFCFECLKGYVGAAVSEIASISSDGTGLRCMDSSCTNVLKQAEVMRKLPSGEKQMRRKLETAIARAAVAACGMTLEDCVFCSFAQEFCDPVEVNKVFDCRKCRASFCRLCKIKWSSHMGLKCEEAKESGLSKEDVLRLQLEEDLSNIFVRQCKRCNQAFQKDEGCNKMTCRCGALQCYVCDATIAGYDHFCNHPKHPNDKECPQRCGHCFLWVNIDQQRIEKGNEVLAKYRGRVPDDDLAKYASGLGVKK</sequence>
<dbReference type="InterPro" id="IPR044066">
    <property type="entry name" value="TRIAD_supradom"/>
</dbReference>
<keyword evidence="8" id="KW-0175">Coiled coil</keyword>
<comment type="caution">
    <text evidence="11">The sequence shown here is derived from an EMBL/GenBank/DDBJ whole genome shotgun (WGS) entry which is preliminary data.</text>
</comment>
<gene>
    <name evidence="11" type="ORF">MSPICULIGERA_LOCUS15403</name>
</gene>
<reference evidence="11" key="1">
    <citation type="submission" date="2023-06" db="EMBL/GenBank/DDBJ databases">
        <authorList>
            <person name="Delattre M."/>
        </authorList>
    </citation>
    <scope>NUCLEOTIDE SEQUENCE</scope>
    <source>
        <strain evidence="11">AF72</strain>
    </source>
</reference>
<dbReference type="EMBL" id="CATQJA010002648">
    <property type="protein sequence ID" value="CAJ0577125.1"/>
    <property type="molecule type" value="Genomic_DNA"/>
</dbReference>
<dbReference type="AlphaFoldDB" id="A0AA36G372"/>
<dbReference type="CDD" id="cd20339">
    <property type="entry name" value="BRcat_RBR_RNF216"/>
    <property type="match status" value="1"/>
</dbReference>
<evidence type="ECO:0000256" key="5">
    <source>
        <dbReference type="ARBA" id="ARBA00022771"/>
    </source>
</evidence>
<dbReference type="InterPro" id="IPR047546">
    <property type="entry name" value="Rcat_RBR_RNF216"/>
</dbReference>
<evidence type="ECO:0000256" key="1">
    <source>
        <dbReference type="ARBA" id="ARBA00004906"/>
    </source>
</evidence>
<dbReference type="GO" id="GO:0016740">
    <property type="term" value="F:transferase activity"/>
    <property type="evidence" value="ECO:0007669"/>
    <property type="project" value="UniProtKB-KW"/>
</dbReference>
<evidence type="ECO:0000313" key="11">
    <source>
        <dbReference type="EMBL" id="CAJ0577125.1"/>
    </source>
</evidence>
<evidence type="ECO:0000256" key="3">
    <source>
        <dbReference type="ARBA" id="ARBA00022723"/>
    </source>
</evidence>
<dbReference type="InterPro" id="IPR051628">
    <property type="entry name" value="LUBAC_E3_Ligases"/>
</dbReference>
<keyword evidence="6" id="KW-0833">Ubl conjugation pathway</keyword>
<dbReference type="Proteomes" id="UP001177023">
    <property type="component" value="Unassembled WGS sequence"/>
</dbReference>
<keyword evidence="12" id="KW-1185">Reference proteome</keyword>
<feature type="region of interest" description="Disordered" evidence="9">
    <location>
        <begin position="36"/>
        <end position="59"/>
    </location>
</feature>
<proteinExistence type="predicted"/>
<accession>A0AA36G372</accession>
<dbReference type="CDD" id="cd20353">
    <property type="entry name" value="Rcat_RBR_RNF216"/>
    <property type="match status" value="1"/>
</dbReference>
<feature type="domain" description="RING-type" evidence="10">
    <location>
        <begin position="298"/>
        <end position="529"/>
    </location>
</feature>
<keyword evidence="5" id="KW-0863">Zinc-finger</keyword>
<dbReference type="SUPFAM" id="SSF57850">
    <property type="entry name" value="RING/U-box"/>
    <property type="match status" value="3"/>
</dbReference>
<dbReference type="PROSITE" id="PS51873">
    <property type="entry name" value="TRIAD"/>
    <property type="match status" value="1"/>
</dbReference>
<evidence type="ECO:0000313" key="12">
    <source>
        <dbReference type="Proteomes" id="UP001177023"/>
    </source>
</evidence>
<dbReference type="InterPro" id="IPR013083">
    <property type="entry name" value="Znf_RING/FYVE/PHD"/>
</dbReference>
<feature type="compositionally biased region" description="Pro residues" evidence="9">
    <location>
        <begin position="48"/>
        <end position="59"/>
    </location>
</feature>
<evidence type="ECO:0000256" key="6">
    <source>
        <dbReference type="ARBA" id="ARBA00022786"/>
    </source>
</evidence>
<dbReference type="Gene3D" id="1.20.120.1750">
    <property type="match status" value="1"/>
</dbReference>
<protein>
    <recommendedName>
        <fullName evidence="10">RING-type domain-containing protein</fullName>
    </recommendedName>
</protein>